<keyword evidence="2" id="KW-1185">Reference proteome</keyword>
<evidence type="ECO:0000313" key="2">
    <source>
        <dbReference type="Proteomes" id="UP000471501"/>
    </source>
</evidence>
<protein>
    <submittedName>
        <fullName evidence="1">Uncharacterized protein</fullName>
    </submittedName>
</protein>
<dbReference type="EMBL" id="WSTB01000001">
    <property type="protein sequence ID" value="MWB92975.1"/>
    <property type="molecule type" value="Genomic_DNA"/>
</dbReference>
<evidence type="ECO:0000313" key="1">
    <source>
        <dbReference type="EMBL" id="MWB92975.1"/>
    </source>
</evidence>
<proteinExistence type="predicted"/>
<sequence length="92" mass="10842">METIFDFKPTPQELNDIRFDSFSLCLKFGIETDKELTQEIYKELVSQENAYYDLAVLFEFREDQDKAKEYWKKLPKALQTEGLGYDCANIAI</sequence>
<dbReference type="RefSeq" id="WP_160372915.1">
    <property type="nucleotide sequence ID" value="NZ_WSTB01000001.1"/>
</dbReference>
<reference evidence="1 2" key="1">
    <citation type="submission" date="2019-12" db="EMBL/GenBank/DDBJ databases">
        <authorList>
            <person name="Kim Y.S."/>
        </authorList>
    </citation>
    <scope>NUCLEOTIDE SEQUENCE [LARGE SCALE GENOMIC DNA]</scope>
    <source>
        <strain evidence="1 2">GA093</strain>
    </source>
</reference>
<name>A0A6I4NK69_9FLAO</name>
<comment type="caution">
    <text evidence="1">The sequence shown here is derived from an EMBL/GenBank/DDBJ whole genome shotgun (WGS) entry which is preliminary data.</text>
</comment>
<accession>A0A6I4NK69</accession>
<dbReference type="Proteomes" id="UP000471501">
    <property type="component" value="Unassembled WGS sequence"/>
</dbReference>
<organism evidence="1 2">
    <name type="scientific">Flavobacterium hydrocarbonoxydans</name>
    <dbReference type="NCBI Taxonomy" id="2683249"/>
    <lineage>
        <taxon>Bacteria</taxon>
        <taxon>Pseudomonadati</taxon>
        <taxon>Bacteroidota</taxon>
        <taxon>Flavobacteriia</taxon>
        <taxon>Flavobacteriales</taxon>
        <taxon>Flavobacteriaceae</taxon>
        <taxon>Flavobacterium</taxon>
    </lineage>
</organism>
<dbReference type="AlphaFoldDB" id="A0A6I4NK69"/>
<gene>
    <name evidence="1" type="ORF">GON26_01245</name>
</gene>